<gene>
    <name evidence="16" type="primary">Lap3_3</name>
    <name evidence="17" type="synonym">Lap3_6</name>
    <name evidence="17" type="ORF">g.60447</name>
    <name evidence="16" type="ORF">g.60449</name>
</gene>
<dbReference type="EMBL" id="GDHC01014807">
    <property type="protein sequence ID" value="JAQ03822.1"/>
    <property type="molecule type" value="Transcribed_RNA"/>
</dbReference>
<evidence type="ECO:0000256" key="14">
    <source>
        <dbReference type="ARBA" id="ARBA00049107"/>
    </source>
</evidence>
<dbReference type="SUPFAM" id="SSF53187">
    <property type="entry name" value="Zn-dependent exopeptidases"/>
    <property type="match status" value="1"/>
</dbReference>
<dbReference type="Pfam" id="PF02789">
    <property type="entry name" value="Peptidase_M17_N"/>
    <property type="match status" value="1"/>
</dbReference>
<name>A0A146L9N4_LYGHE</name>
<evidence type="ECO:0000313" key="17">
    <source>
        <dbReference type="EMBL" id="JAQ15383.1"/>
    </source>
</evidence>
<sequence>NVVINFKMAAVRALLRRSYFKVYYNIRHNSSCSKRGLVLGAYTEDNNKFILTPVAESFDKENQGFIVDHLNVAGLKKGKARVFYKPSKDVDVLAVVGLGKKSEKFDELNDIDSRKENVRIAAGVGVKSLQEVEVTDVRVEDFEDPVASAEGATLAAFAFQEFKAEDKRKKIPTVSHYKADEKKWTEGVVLGDSQNTARYLKELPSNLLTPTRFGELATKILSEGSVKVTVHNKAWAESKKMGSFLAVAQGSKEEPKFLEMSYSCGSGLPNIVLVGKGVTFDTGGISIKPSAGMDAMRADMGGAAMVVATMQAISRLKLRLNVIGLCPLTENMPGGAAIKPGDVVRASNGKSICIDNTDAEGRLILADALCYASTFNPCFTLDAATLTGAMKVALGAAATGCFTNSTKRFKQIQKAGTRTGDRIWRMPLYEAYTNRVTGFPAFDVHNVGQGSNKGGGACTAAAFLKEFAPPGDWMHLDIAGVMDLDPFHGMSYLGGSGMSGRPTRTVIEFLKGFQEEK</sequence>
<feature type="non-terminal residue" evidence="16">
    <location>
        <position position="1"/>
    </location>
</feature>
<proteinExistence type="inferred from homology"/>
<keyword evidence="5" id="KW-0378">Hydrolase</keyword>
<evidence type="ECO:0000256" key="8">
    <source>
        <dbReference type="ARBA" id="ARBA00029605"/>
    </source>
</evidence>
<dbReference type="InterPro" id="IPR000819">
    <property type="entry name" value="Peptidase_M17_C"/>
</dbReference>
<evidence type="ECO:0000313" key="16">
    <source>
        <dbReference type="EMBL" id="JAQ03822.1"/>
    </source>
</evidence>
<comment type="catalytic activity">
    <reaction evidence="13">
        <text>S-benzyl-L-cysteinylglycine + H2O = S-benzyl-L-cysteine + glycine</text>
        <dbReference type="Rhea" id="RHEA:62568"/>
        <dbReference type="ChEBI" id="CHEBI:15377"/>
        <dbReference type="ChEBI" id="CHEBI:57305"/>
        <dbReference type="ChEBI" id="CHEBI:145802"/>
        <dbReference type="ChEBI" id="CHEBI:145803"/>
    </reaction>
    <physiologicalReaction direction="left-to-right" evidence="13">
        <dbReference type="Rhea" id="RHEA:62569"/>
    </physiologicalReaction>
</comment>
<dbReference type="Pfam" id="PF00883">
    <property type="entry name" value="Peptidase_M17"/>
    <property type="match status" value="1"/>
</dbReference>
<evidence type="ECO:0000256" key="7">
    <source>
        <dbReference type="ARBA" id="ARBA00023625"/>
    </source>
</evidence>
<feature type="domain" description="Cytosol aminopeptidase" evidence="15">
    <location>
        <begin position="356"/>
        <end position="363"/>
    </location>
</feature>
<dbReference type="GO" id="GO:0005737">
    <property type="term" value="C:cytoplasm"/>
    <property type="evidence" value="ECO:0007669"/>
    <property type="project" value="InterPro"/>
</dbReference>
<dbReference type="Gene3D" id="3.40.220.10">
    <property type="entry name" value="Leucine Aminopeptidase, subunit E, domain 1"/>
    <property type="match status" value="1"/>
</dbReference>
<dbReference type="EC" id="3.4.13.23" evidence="7"/>
<keyword evidence="4" id="KW-0645">Protease</keyword>
<evidence type="ECO:0000259" key="15">
    <source>
        <dbReference type="PROSITE" id="PS00631"/>
    </source>
</evidence>
<evidence type="ECO:0000256" key="4">
    <source>
        <dbReference type="ARBA" id="ARBA00022670"/>
    </source>
</evidence>
<evidence type="ECO:0000256" key="10">
    <source>
        <dbReference type="ARBA" id="ARBA00030997"/>
    </source>
</evidence>
<dbReference type="GO" id="GO:0006508">
    <property type="term" value="P:proteolysis"/>
    <property type="evidence" value="ECO:0007669"/>
    <property type="project" value="UniProtKB-KW"/>
</dbReference>
<evidence type="ECO:0000256" key="1">
    <source>
        <dbReference type="ARBA" id="ARBA00009528"/>
    </source>
</evidence>
<evidence type="ECO:0000256" key="13">
    <source>
        <dbReference type="ARBA" id="ARBA00047881"/>
    </source>
</evidence>
<dbReference type="AlphaFoldDB" id="A0A146L9N4"/>
<comment type="similarity">
    <text evidence="1">Belongs to the peptidase M17 family.</text>
</comment>
<dbReference type="PANTHER" id="PTHR11963:SF23">
    <property type="entry name" value="CYTOSOL AMINOPEPTIDASE"/>
    <property type="match status" value="1"/>
</dbReference>
<evidence type="ECO:0000256" key="3">
    <source>
        <dbReference type="ARBA" id="ARBA00022438"/>
    </source>
</evidence>
<organism evidence="16">
    <name type="scientific">Lygus hesperus</name>
    <name type="common">Western plant bug</name>
    <dbReference type="NCBI Taxonomy" id="30085"/>
    <lineage>
        <taxon>Eukaryota</taxon>
        <taxon>Metazoa</taxon>
        <taxon>Ecdysozoa</taxon>
        <taxon>Arthropoda</taxon>
        <taxon>Hexapoda</taxon>
        <taxon>Insecta</taxon>
        <taxon>Pterygota</taxon>
        <taxon>Neoptera</taxon>
        <taxon>Paraneoptera</taxon>
        <taxon>Hemiptera</taxon>
        <taxon>Heteroptera</taxon>
        <taxon>Panheteroptera</taxon>
        <taxon>Cimicomorpha</taxon>
        <taxon>Miridae</taxon>
        <taxon>Mirini</taxon>
        <taxon>Lygus</taxon>
    </lineage>
</organism>
<protein>
    <recommendedName>
        <fullName evidence="2">Cytosol aminopeptidase</fullName>
        <ecNumber evidence="7">3.4.13.23</ecNumber>
    </recommendedName>
    <alternativeName>
        <fullName evidence="10">Cysteinylglycine-S-conjugate dipeptidase</fullName>
    </alternativeName>
    <alternativeName>
        <fullName evidence="11">Leucine aminopeptidase 3</fullName>
    </alternativeName>
    <alternativeName>
        <fullName evidence="9">Proline aminopeptidase</fullName>
    </alternativeName>
    <alternativeName>
        <fullName evidence="8">Prolyl aminopeptidase</fullName>
    </alternativeName>
</protein>
<dbReference type="InterPro" id="IPR008283">
    <property type="entry name" value="Peptidase_M17_N"/>
</dbReference>
<dbReference type="CDD" id="cd00433">
    <property type="entry name" value="Peptidase_M17"/>
    <property type="match status" value="1"/>
</dbReference>
<dbReference type="InterPro" id="IPR011356">
    <property type="entry name" value="Leucine_aapep/pepB"/>
</dbReference>
<comment type="catalytic activity">
    <reaction evidence="6">
        <text>an S-substituted L-cysteinylglycine + H2O = an S-substituted L-cysteine + glycine</text>
        <dbReference type="Rhea" id="RHEA:60444"/>
        <dbReference type="ChEBI" id="CHEBI:15377"/>
        <dbReference type="ChEBI" id="CHEBI:57305"/>
        <dbReference type="ChEBI" id="CHEBI:58717"/>
        <dbReference type="ChEBI" id="CHEBI:143103"/>
        <dbReference type="EC" id="3.4.13.23"/>
    </reaction>
    <physiologicalReaction direction="left-to-right" evidence="6">
        <dbReference type="Rhea" id="RHEA:60445"/>
    </physiologicalReaction>
</comment>
<dbReference type="SUPFAM" id="SSF52949">
    <property type="entry name" value="Macro domain-like"/>
    <property type="match status" value="1"/>
</dbReference>
<evidence type="ECO:0000256" key="6">
    <source>
        <dbReference type="ARBA" id="ARBA00023511"/>
    </source>
</evidence>
<evidence type="ECO:0000256" key="5">
    <source>
        <dbReference type="ARBA" id="ARBA00022801"/>
    </source>
</evidence>
<dbReference type="EMBL" id="GDHC01003246">
    <property type="protein sequence ID" value="JAQ15383.1"/>
    <property type="molecule type" value="Transcribed_RNA"/>
</dbReference>
<comment type="function">
    <text evidence="12">Cytosolic metallopeptidase that catalyzes the removal of unsubstituted N-terminal hydrophobic amino acids from various peptides. The presence of Zn(2+) ions is essential for the peptidase activity, and the association with other cofactors can modulate the substrate spectificity of the enzyme. For instance, in the presence of Mn(2+), it displays a specific Cys-Gly hydrolyzing activity of Cys-Gly-S-conjugates. Involved in the metabolism of glutathione and in the degradation of glutathione S-conjugates, which may play a role in the control of the cell redox status.</text>
</comment>
<keyword evidence="3 16" id="KW-0031">Aminopeptidase</keyword>
<dbReference type="GO" id="GO:0070006">
    <property type="term" value="F:metalloaminopeptidase activity"/>
    <property type="evidence" value="ECO:0007669"/>
    <property type="project" value="InterPro"/>
</dbReference>
<evidence type="ECO:0000256" key="12">
    <source>
        <dbReference type="ARBA" id="ARBA00045966"/>
    </source>
</evidence>
<comment type="catalytic activity">
    <reaction evidence="14">
        <text>L-cysteinylglycine + H2O = L-cysteine + glycine</text>
        <dbReference type="Rhea" id="RHEA:28783"/>
        <dbReference type="ChEBI" id="CHEBI:15377"/>
        <dbReference type="ChEBI" id="CHEBI:35235"/>
        <dbReference type="ChEBI" id="CHEBI:57305"/>
        <dbReference type="ChEBI" id="CHEBI:61694"/>
    </reaction>
    <physiologicalReaction direction="left-to-right" evidence="14">
        <dbReference type="Rhea" id="RHEA:28784"/>
    </physiologicalReaction>
</comment>
<dbReference type="PANTHER" id="PTHR11963">
    <property type="entry name" value="LEUCINE AMINOPEPTIDASE-RELATED"/>
    <property type="match status" value="1"/>
</dbReference>
<reference evidence="16" key="1">
    <citation type="journal article" date="2016" name="Gigascience">
        <title>De novo construction of an expanded transcriptome assembly for the western tarnished plant bug, Lygus hesperus.</title>
        <authorList>
            <person name="Tassone E.E."/>
            <person name="Geib S.M."/>
            <person name="Hall B."/>
            <person name="Fabrick J.A."/>
            <person name="Brent C.S."/>
            <person name="Hull J.J."/>
        </authorList>
    </citation>
    <scope>NUCLEOTIDE SEQUENCE</scope>
</reference>
<dbReference type="InterPro" id="IPR043472">
    <property type="entry name" value="Macro_dom-like"/>
</dbReference>
<evidence type="ECO:0000256" key="11">
    <source>
        <dbReference type="ARBA" id="ARBA00031564"/>
    </source>
</evidence>
<accession>A0A146L9N4</accession>
<dbReference type="PROSITE" id="PS00631">
    <property type="entry name" value="CYTOSOL_AP"/>
    <property type="match status" value="1"/>
</dbReference>
<evidence type="ECO:0000256" key="9">
    <source>
        <dbReference type="ARBA" id="ARBA00030930"/>
    </source>
</evidence>
<dbReference type="GO" id="GO:0030145">
    <property type="term" value="F:manganese ion binding"/>
    <property type="evidence" value="ECO:0007669"/>
    <property type="project" value="InterPro"/>
</dbReference>
<dbReference type="Gene3D" id="3.40.630.10">
    <property type="entry name" value="Zn peptidases"/>
    <property type="match status" value="1"/>
</dbReference>
<evidence type="ECO:0000256" key="2">
    <source>
        <dbReference type="ARBA" id="ARBA00014190"/>
    </source>
</evidence>
<dbReference type="PRINTS" id="PR00481">
    <property type="entry name" value="LAMNOPPTDASE"/>
</dbReference>